<dbReference type="Proteomes" id="UP001066276">
    <property type="component" value="Chromosome 3_2"/>
</dbReference>
<feature type="compositionally biased region" description="Basic and acidic residues" evidence="1">
    <location>
        <begin position="44"/>
        <end position="59"/>
    </location>
</feature>
<keyword evidence="3" id="KW-1185">Reference proteome</keyword>
<accession>A0AAV7TWJ4</accession>
<proteinExistence type="predicted"/>
<name>A0AAV7TWJ4_PLEWA</name>
<comment type="caution">
    <text evidence="2">The sequence shown here is derived from an EMBL/GenBank/DDBJ whole genome shotgun (WGS) entry which is preliminary data.</text>
</comment>
<evidence type="ECO:0000256" key="1">
    <source>
        <dbReference type="SAM" id="MobiDB-lite"/>
    </source>
</evidence>
<gene>
    <name evidence="2" type="ORF">NDU88_005856</name>
</gene>
<sequence length="80" mass="8570">MEAAAAVPLIGGTPAPLAKKEQFQAMVGELKQTKARMSSVVRPVEGDKQEAEVPHKEEAGAQSVDVSRHPMLVKRFGEST</sequence>
<evidence type="ECO:0000313" key="3">
    <source>
        <dbReference type="Proteomes" id="UP001066276"/>
    </source>
</evidence>
<reference evidence="2" key="1">
    <citation type="journal article" date="2022" name="bioRxiv">
        <title>Sequencing and chromosome-scale assembly of the giantPleurodeles waltlgenome.</title>
        <authorList>
            <person name="Brown T."/>
            <person name="Elewa A."/>
            <person name="Iarovenko S."/>
            <person name="Subramanian E."/>
            <person name="Araus A.J."/>
            <person name="Petzold A."/>
            <person name="Susuki M."/>
            <person name="Suzuki K.-i.T."/>
            <person name="Hayashi T."/>
            <person name="Toyoda A."/>
            <person name="Oliveira C."/>
            <person name="Osipova E."/>
            <person name="Leigh N.D."/>
            <person name="Simon A."/>
            <person name="Yun M.H."/>
        </authorList>
    </citation>
    <scope>NUCLEOTIDE SEQUENCE</scope>
    <source>
        <strain evidence="2">20211129_DDA</strain>
        <tissue evidence="2">Liver</tissue>
    </source>
</reference>
<dbReference type="EMBL" id="JANPWB010000006">
    <property type="protein sequence ID" value="KAJ1180636.1"/>
    <property type="molecule type" value="Genomic_DNA"/>
</dbReference>
<protein>
    <submittedName>
        <fullName evidence="2">Uncharacterized protein</fullName>
    </submittedName>
</protein>
<dbReference type="AlphaFoldDB" id="A0AAV7TWJ4"/>
<feature type="region of interest" description="Disordered" evidence="1">
    <location>
        <begin position="35"/>
        <end position="80"/>
    </location>
</feature>
<organism evidence="2 3">
    <name type="scientific">Pleurodeles waltl</name>
    <name type="common">Iberian ribbed newt</name>
    <dbReference type="NCBI Taxonomy" id="8319"/>
    <lineage>
        <taxon>Eukaryota</taxon>
        <taxon>Metazoa</taxon>
        <taxon>Chordata</taxon>
        <taxon>Craniata</taxon>
        <taxon>Vertebrata</taxon>
        <taxon>Euteleostomi</taxon>
        <taxon>Amphibia</taxon>
        <taxon>Batrachia</taxon>
        <taxon>Caudata</taxon>
        <taxon>Salamandroidea</taxon>
        <taxon>Salamandridae</taxon>
        <taxon>Pleurodelinae</taxon>
        <taxon>Pleurodeles</taxon>
    </lineage>
</organism>
<evidence type="ECO:0000313" key="2">
    <source>
        <dbReference type="EMBL" id="KAJ1180636.1"/>
    </source>
</evidence>